<dbReference type="SMART" id="SM00409">
    <property type="entry name" value="IG"/>
    <property type="match status" value="5"/>
</dbReference>
<dbReference type="Pfam" id="PF07679">
    <property type="entry name" value="I-set"/>
    <property type="match status" value="1"/>
</dbReference>
<dbReference type="EMBL" id="KL367493">
    <property type="protein sequence ID" value="KFD69698.1"/>
    <property type="molecule type" value="Genomic_DNA"/>
</dbReference>
<dbReference type="Pfam" id="PF00041">
    <property type="entry name" value="fn3"/>
    <property type="match status" value="1"/>
</dbReference>
<keyword evidence="4" id="KW-1133">Transmembrane helix</keyword>
<keyword evidence="3" id="KW-0393">Immunoglobulin domain</keyword>
<dbReference type="PROSITE" id="PS50853">
    <property type="entry name" value="FN3"/>
    <property type="match status" value="2"/>
</dbReference>
<sequence>MTNDSTVSISQFLSTVKRLLVQNDLTLVLKNALPNDSGLYWCVVKHLNRPAETPSGKRIHLVIYSPPEFTKVPPKEVFKKVDDELELMCEATGNPRPQIQWKKNGRLLSSTNQSEHSNMISSLLVVRKMQLLDNGTYSCVATNTFSSEEYELNVRFAEDAYFEQHLKNVTAVAGSKLIWPCHARADPPVIQYSWLKDEKPLRFLNSDLPFRTKVENGNLEISSVTEEDSGWFTCTAWNGHGNQARSSGYLLVLYPAKVSLKTPAVQYISNGTSSYIECTVLANPPHTFVLWSKDGEMLDFSDFQKPAHIYTTENGQRLHFKKGLRSDAGIYTCQAYNEIGASKAFDIHAIVSDPPHFTTKLDSSIEFARGSKITLSCNATAEPTPSIEWFKEGKLLHTGNDLVMANITYKDYGEYECIASNVVATIKQSVRLKVTDTPPQKLQHATVEVVNKKAILQWNPGFDGGHEQHFIVRYRKDSVYSSWTTVNASKEFKVAIDGLTPGTNYVFEIVPVNAMGDGQSTKLQAQTHHEPISRSQTGAHTEDWPIAKSLDSFGRRKPPKPVGLNVSASPLSVVLRWSPGKASNVPVYYYSVEYRHGRSSPRSAVTGKARSEQEVFHSSHTVSSRVEALHLNMSGSLFEPGSVYELRVRSHSMFTASDPSKLVFRMPYGKGIYFSTFAWVAGGLIVLVLLLTIILCVVKARSVKRPKKLPTSMADGFDYPFDKTPFTNGQINEEGSCGFHDNDYLSEPWKCKYSNLRSRFLQEEVRKWNLQHGNIISTNEVHLATPESIPSDDNGTENEYASIRKKTYGSFDSLSSETNHLINVDNDICVDKECENQVKLFMNTIASTYFNGIDESDQREKLKS</sequence>
<keyword evidence="9" id="KW-1185">Reference proteome</keyword>
<keyword evidence="2" id="KW-1015">Disulfide bond</keyword>
<keyword evidence="4" id="KW-0812">Transmembrane</keyword>
<dbReference type="InterPro" id="IPR003599">
    <property type="entry name" value="Ig_sub"/>
</dbReference>
<dbReference type="EMBL" id="KL363292">
    <property type="protein sequence ID" value="KFD48495.1"/>
    <property type="molecule type" value="Genomic_DNA"/>
</dbReference>
<evidence type="ECO:0000259" key="5">
    <source>
        <dbReference type="PROSITE" id="PS50835"/>
    </source>
</evidence>
<dbReference type="InterPro" id="IPR003961">
    <property type="entry name" value="FN3_dom"/>
</dbReference>
<dbReference type="InterPro" id="IPR007110">
    <property type="entry name" value="Ig-like_dom"/>
</dbReference>
<feature type="domain" description="Ig-like" evidence="5">
    <location>
        <begin position="255"/>
        <end position="352"/>
    </location>
</feature>
<dbReference type="InterPro" id="IPR036116">
    <property type="entry name" value="FN3_sf"/>
</dbReference>
<dbReference type="SMART" id="SM00408">
    <property type="entry name" value="IGc2"/>
    <property type="match status" value="4"/>
</dbReference>
<dbReference type="PANTHER" id="PTHR10075:SF100">
    <property type="entry name" value="FASCICLIN-2"/>
    <property type="match status" value="1"/>
</dbReference>
<evidence type="ECO:0000313" key="8">
    <source>
        <dbReference type="EMBL" id="KFD69698.1"/>
    </source>
</evidence>
<keyword evidence="1" id="KW-0677">Repeat</keyword>
<dbReference type="SUPFAM" id="SSF49265">
    <property type="entry name" value="Fibronectin type III"/>
    <property type="match status" value="1"/>
</dbReference>
<dbReference type="SMART" id="SM00060">
    <property type="entry name" value="FN3"/>
    <property type="match status" value="2"/>
</dbReference>
<dbReference type="Proteomes" id="UP000030758">
    <property type="component" value="Unassembled WGS sequence"/>
</dbReference>
<dbReference type="PROSITE" id="PS50835">
    <property type="entry name" value="IG_LIKE"/>
    <property type="match status" value="4"/>
</dbReference>
<feature type="domain" description="Ig-like" evidence="5">
    <location>
        <begin position="67"/>
        <end position="155"/>
    </location>
</feature>
<feature type="domain" description="Ig-like" evidence="5">
    <location>
        <begin position="174"/>
        <end position="247"/>
    </location>
</feature>
<protein>
    <recommendedName>
        <fullName evidence="10">Immunoglobulin I-set domain protein</fullName>
    </recommendedName>
</protein>
<dbReference type="Gene3D" id="2.60.40.10">
    <property type="entry name" value="Immunoglobulins"/>
    <property type="match status" value="6"/>
</dbReference>
<dbReference type="Proteomes" id="UP000030764">
    <property type="component" value="Unassembled WGS sequence"/>
</dbReference>
<dbReference type="InterPro" id="IPR013783">
    <property type="entry name" value="Ig-like_fold"/>
</dbReference>
<evidence type="ECO:0000313" key="9">
    <source>
        <dbReference type="Proteomes" id="UP000030764"/>
    </source>
</evidence>
<dbReference type="Pfam" id="PF13927">
    <property type="entry name" value="Ig_3"/>
    <property type="match status" value="3"/>
</dbReference>
<feature type="domain" description="Fibronectin type-III" evidence="6">
    <location>
        <begin position="558"/>
        <end position="670"/>
    </location>
</feature>
<reference evidence="7 9" key="1">
    <citation type="journal article" date="2014" name="Nat. Genet.">
        <title>Genome and transcriptome of the porcine whipworm Trichuris suis.</title>
        <authorList>
            <person name="Jex A.R."/>
            <person name="Nejsum P."/>
            <person name="Schwarz E.M."/>
            <person name="Hu L."/>
            <person name="Young N.D."/>
            <person name="Hall R.S."/>
            <person name="Korhonen P.K."/>
            <person name="Liao S."/>
            <person name="Thamsborg S."/>
            <person name="Xia J."/>
            <person name="Xu P."/>
            <person name="Wang S."/>
            <person name="Scheerlinck J.P."/>
            <person name="Hofmann A."/>
            <person name="Sternberg P.W."/>
            <person name="Wang J."/>
            <person name="Gasser R.B."/>
        </authorList>
    </citation>
    <scope>NUCLEOTIDE SEQUENCE [LARGE SCALE GENOMIC DNA]</scope>
    <source>
        <strain evidence="8">DCEP-RM93F</strain>
        <strain evidence="7">DCEP-RM93M</strain>
    </source>
</reference>
<proteinExistence type="predicted"/>
<dbReference type="InterPro" id="IPR013098">
    <property type="entry name" value="Ig_I-set"/>
</dbReference>
<gene>
    <name evidence="7" type="ORF">M513_10629</name>
    <name evidence="8" type="ORF">M514_10629</name>
</gene>
<evidence type="ECO:0000259" key="6">
    <source>
        <dbReference type="PROSITE" id="PS50853"/>
    </source>
</evidence>
<evidence type="ECO:0008006" key="10">
    <source>
        <dbReference type="Google" id="ProtNLM"/>
    </source>
</evidence>
<dbReference type="InterPro" id="IPR003598">
    <property type="entry name" value="Ig_sub2"/>
</dbReference>
<feature type="domain" description="Ig-like" evidence="5">
    <location>
        <begin position="355"/>
        <end position="435"/>
    </location>
</feature>
<feature type="domain" description="Fibronectin type-III" evidence="6">
    <location>
        <begin position="438"/>
        <end position="531"/>
    </location>
</feature>
<accession>A0A085LU49</accession>
<evidence type="ECO:0000256" key="4">
    <source>
        <dbReference type="SAM" id="Phobius"/>
    </source>
</evidence>
<dbReference type="GO" id="GO:0048812">
    <property type="term" value="P:neuron projection morphogenesis"/>
    <property type="evidence" value="ECO:0007669"/>
    <property type="project" value="UniProtKB-ARBA"/>
</dbReference>
<evidence type="ECO:0000313" key="7">
    <source>
        <dbReference type="EMBL" id="KFD48495.1"/>
    </source>
</evidence>
<organism evidence="7 9">
    <name type="scientific">Trichuris suis</name>
    <name type="common">pig whipworm</name>
    <dbReference type="NCBI Taxonomy" id="68888"/>
    <lineage>
        <taxon>Eukaryota</taxon>
        <taxon>Metazoa</taxon>
        <taxon>Ecdysozoa</taxon>
        <taxon>Nematoda</taxon>
        <taxon>Enoplea</taxon>
        <taxon>Dorylaimia</taxon>
        <taxon>Trichinellida</taxon>
        <taxon>Trichuridae</taxon>
        <taxon>Trichuris</taxon>
    </lineage>
</organism>
<evidence type="ECO:0000256" key="1">
    <source>
        <dbReference type="ARBA" id="ARBA00022737"/>
    </source>
</evidence>
<name>A0A085LU49_9BILA</name>
<dbReference type="SUPFAM" id="SSF48726">
    <property type="entry name" value="Immunoglobulin"/>
    <property type="match status" value="5"/>
</dbReference>
<dbReference type="PANTHER" id="PTHR10075">
    <property type="entry name" value="BASIGIN RELATED"/>
    <property type="match status" value="1"/>
</dbReference>
<dbReference type="FunFam" id="2.60.40.10:FF:000032">
    <property type="entry name" value="palladin isoform X1"/>
    <property type="match status" value="1"/>
</dbReference>
<dbReference type="InterPro" id="IPR036179">
    <property type="entry name" value="Ig-like_dom_sf"/>
</dbReference>
<feature type="transmembrane region" description="Helical" evidence="4">
    <location>
        <begin position="672"/>
        <end position="698"/>
    </location>
</feature>
<dbReference type="CDD" id="cd00096">
    <property type="entry name" value="Ig"/>
    <property type="match status" value="2"/>
</dbReference>
<dbReference type="CDD" id="cd00063">
    <property type="entry name" value="FN3"/>
    <property type="match status" value="2"/>
</dbReference>
<keyword evidence="4" id="KW-0472">Membrane</keyword>
<evidence type="ECO:0000256" key="2">
    <source>
        <dbReference type="ARBA" id="ARBA00023157"/>
    </source>
</evidence>
<dbReference type="AlphaFoldDB" id="A0A085LU49"/>
<evidence type="ECO:0000256" key="3">
    <source>
        <dbReference type="ARBA" id="ARBA00023319"/>
    </source>
</evidence>